<accession>A0A6A5W0H0</accession>
<feature type="region of interest" description="Disordered" evidence="1">
    <location>
        <begin position="21"/>
        <end position="41"/>
    </location>
</feature>
<feature type="compositionally biased region" description="Pro residues" evidence="1">
    <location>
        <begin position="27"/>
        <end position="40"/>
    </location>
</feature>
<protein>
    <submittedName>
        <fullName evidence="2">Uncharacterized protein</fullName>
    </submittedName>
</protein>
<reference evidence="2" key="1">
    <citation type="journal article" date="2020" name="Stud. Mycol.">
        <title>101 Dothideomycetes genomes: a test case for predicting lifestyles and emergence of pathogens.</title>
        <authorList>
            <person name="Haridas S."/>
            <person name="Albert R."/>
            <person name="Binder M."/>
            <person name="Bloem J."/>
            <person name="Labutti K."/>
            <person name="Salamov A."/>
            <person name="Andreopoulos B."/>
            <person name="Baker S."/>
            <person name="Barry K."/>
            <person name="Bills G."/>
            <person name="Bluhm B."/>
            <person name="Cannon C."/>
            <person name="Castanera R."/>
            <person name="Culley D."/>
            <person name="Daum C."/>
            <person name="Ezra D."/>
            <person name="Gonzalez J."/>
            <person name="Henrissat B."/>
            <person name="Kuo A."/>
            <person name="Liang C."/>
            <person name="Lipzen A."/>
            <person name="Lutzoni F."/>
            <person name="Magnuson J."/>
            <person name="Mondo S."/>
            <person name="Nolan M."/>
            <person name="Ohm R."/>
            <person name="Pangilinan J."/>
            <person name="Park H.-J."/>
            <person name="Ramirez L."/>
            <person name="Alfaro M."/>
            <person name="Sun H."/>
            <person name="Tritt A."/>
            <person name="Yoshinaga Y."/>
            <person name="Zwiers L.-H."/>
            <person name="Turgeon B."/>
            <person name="Goodwin S."/>
            <person name="Spatafora J."/>
            <person name="Crous P."/>
            <person name="Grigoriev I."/>
        </authorList>
    </citation>
    <scope>NUCLEOTIDE SEQUENCE</scope>
    <source>
        <strain evidence="2">CBS 123094</strain>
    </source>
</reference>
<keyword evidence="3" id="KW-1185">Reference proteome</keyword>
<dbReference type="EMBL" id="ML977642">
    <property type="protein sequence ID" value="KAF1995273.1"/>
    <property type="molecule type" value="Genomic_DNA"/>
</dbReference>
<evidence type="ECO:0000313" key="3">
    <source>
        <dbReference type="Proteomes" id="UP000799779"/>
    </source>
</evidence>
<feature type="non-terminal residue" evidence="2">
    <location>
        <position position="78"/>
    </location>
</feature>
<dbReference type="Proteomes" id="UP000799779">
    <property type="component" value="Unassembled WGS sequence"/>
</dbReference>
<gene>
    <name evidence="2" type="ORF">P154DRAFT_526466</name>
</gene>
<name>A0A6A5W0H0_9PLEO</name>
<dbReference type="AlphaFoldDB" id="A0A6A5W0H0"/>
<evidence type="ECO:0000256" key="1">
    <source>
        <dbReference type="SAM" id="MobiDB-lite"/>
    </source>
</evidence>
<proteinExistence type="predicted"/>
<sequence length="78" mass="8545">MPPSHLSISLEPTHHTLLSTITRPSSLPFPSPRSLPPSPSPVRTTRFLPYSYPSVGSWHSASKGFCTDVQLVQYVGRA</sequence>
<evidence type="ECO:0000313" key="2">
    <source>
        <dbReference type="EMBL" id="KAF1995273.1"/>
    </source>
</evidence>
<organism evidence="2 3">
    <name type="scientific">Amniculicola lignicola CBS 123094</name>
    <dbReference type="NCBI Taxonomy" id="1392246"/>
    <lineage>
        <taxon>Eukaryota</taxon>
        <taxon>Fungi</taxon>
        <taxon>Dikarya</taxon>
        <taxon>Ascomycota</taxon>
        <taxon>Pezizomycotina</taxon>
        <taxon>Dothideomycetes</taxon>
        <taxon>Pleosporomycetidae</taxon>
        <taxon>Pleosporales</taxon>
        <taxon>Amniculicolaceae</taxon>
        <taxon>Amniculicola</taxon>
    </lineage>
</organism>